<dbReference type="OrthoDB" id="271604at2157"/>
<proteinExistence type="predicted"/>
<dbReference type="Pfam" id="PF18545">
    <property type="entry name" value="HalOD1"/>
    <property type="match status" value="1"/>
</dbReference>
<evidence type="ECO:0000313" key="2">
    <source>
        <dbReference type="EMBL" id="EMA59359.1"/>
    </source>
</evidence>
<reference evidence="2 3" key="1">
    <citation type="journal article" date="2014" name="PLoS Genet.">
        <title>Phylogenetically driven sequencing of extremely halophilic archaea reveals strategies for static and dynamic osmo-response.</title>
        <authorList>
            <person name="Becker E.A."/>
            <person name="Seitzer P.M."/>
            <person name="Tritt A."/>
            <person name="Larsen D."/>
            <person name="Krusor M."/>
            <person name="Yao A.I."/>
            <person name="Wu D."/>
            <person name="Madern D."/>
            <person name="Eisen J.A."/>
            <person name="Darling A.E."/>
            <person name="Facciotti M.T."/>
        </authorList>
    </citation>
    <scope>NUCLEOTIDE SEQUENCE [LARGE SCALE GENOMIC DNA]</scope>
    <source>
        <strain evidence="2 3">DSM 21995</strain>
    </source>
</reference>
<accession>M0NQ82</accession>
<keyword evidence="3" id="KW-1185">Reference proteome</keyword>
<protein>
    <recommendedName>
        <fullName evidence="1">Halobacterial output domain-containing protein</fullName>
    </recommendedName>
</protein>
<comment type="caution">
    <text evidence="2">The sequence shown here is derived from an EMBL/GenBank/DDBJ whole genome shotgun (WGS) entry which is preliminary data.</text>
</comment>
<gene>
    <name evidence="2" type="ORF">C469_12041</name>
</gene>
<dbReference type="Proteomes" id="UP000011650">
    <property type="component" value="Unassembled WGS sequence"/>
</dbReference>
<dbReference type="InterPro" id="IPR040624">
    <property type="entry name" value="HalOD1"/>
</dbReference>
<dbReference type="RefSeq" id="WP_008006883.1">
    <property type="nucleotide sequence ID" value="NZ_AOJG01000030.1"/>
</dbReference>
<dbReference type="EMBL" id="AOJG01000030">
    <property type="protein sequence ID" value="EMA59359.1"/>
    <property type="molecule type" value="Genomic_DNA"/>
</dbReference>
<evidence type="ECO:0000259" key="1">
    <source>
        <dbReference type="Pfam" id="PF18545"/>
    </source>
</evidence>
<dbReference type="AlphaFoldDB" id="M0NQ82"/>
<dbReference type="PATRIC" id="fig|1227482.3.peg.2432"/>
<organism evidence="2 3">
    <name type="scientific">Halorubrum lipolyticum DSM 21995</name>
    <dbReference type="NCBI Taxonomy" id="1227482"/>
    <lineage>
        <taxon>Archaea</taxon>
        <taxon>Methanobacteriati</taxon>
        <taxon>Methanobacteriota</taxon>
        <taxon>Stenosarchaea group</taxon>
        <taxon>Halobacteria</taxon>
        <taxon>Halobacteriales</taxon>
        <taxon>Haloferacaceae</taxon>
        <taxon>Halorubrum</taxon>
    </lineage>
</organism>
<evidence type="ECO:0000313" key="3">
    <source>
        <dbReference type="Proteomes" id="UP000011650"/>
    </source>
</evidence>
<name>M0NQ82_9EURY</name>
<feature type="domain" description="Halobacterial output" evidence="1">
    <location>
        <begin position="18"/>
        <end position="84"/>
    </location>
</feature>
<sequence>MTDDHLVSRRYDWNDVAPVVGVVEALSDADGTDPDAVPTLAETVDPEALNELCASASTRDPVTVSFAHAGYDVTVRSDGFVGVDTA</sequence>